<proteinExistence type="predicted"/>
<dbReference type="PROSITE" id="PS51257">
    <property type="entry name" value="PROKAR_LIPOPROTEIN"/>
    <property type="match status" value="1"/>
</dbReference>
<dbReference type="AlphaFoldDB" id="A0A0R3D8L4"/>
<protein>
    <recommendedName>
        <fullName evidence="4">Heme-binding protein</fullName>
    </recommendedName>
</protein>
<keyword evidence="3" id="KW-1185">Reference proteome</keyword>
<dbReference type="EMBL" id="LJYG01000101">
    <property type="protein sequence ID" value="KRQ06393.1"/>
    <property type="molecule type" value="Genomic_DNA"/>
</dbReference>
<gene>
    <name evidence="2" type="ORF">AOQ71_25530</name>
</gene>
<keyword evidence="1" id="KW-0732">Signal</keyword>
<dbReference type="STRING" id="989370.AOQ71_25530"/>
<reference evidence="2 3" key="1">
    <citation type="submission" date="2015-09" db="EMBL/GenBank/DDBJ databases">
        <title>Draft Genome Sequence of Bradyrhizobium manausense Strain BR 3351T, a Novel Symbiotic Nitrogen-Fixing Alphaproteobacterium Isolated from Brazilian Amazon Rain Forest.</title>
        <authorList>
            <person name="De Araujo J.L."/>
            <person name="Zilli J.E."/>
        </authorList>
    </citation>
    <scope>NUCLEOTIDE SEQUENCE [LARGE SCALE GENOMIC DNA]</scope>
    <source>
        <strain evidence="2 3">BR3351</strain>
    </source>
</reference>
<name>A0A0R3D8L4_9BRAD</name>
<dbReference type="InterPro" id="IPR005624">
    <property type="entry name" value="PduO/GlcC-like"/>
</dbReference>
<dbReference type="SUPFAM" id="SSF143744">
    <property type="entry name" value="GlcG-like"/>
    <property type="match status" value="1"/>
</dbReference>
<dbReference type="InterPro" id="IPR038084">
    <property type="entry name" value="PduO/GlcC-like_sf"/>
</dbReference>
<comment type="caution">
    <text evidence="2">The sequence shown here is derived from an EMBL/GenBank/DDBJ whole genome shotgun (WGS) entry which is preliminary data.</text>
</comment>
<dbReference type="Proteomes" id="UP000051936">
    <property type="component" value="Unassembled WGS sequence"/>
</dbReference>
<accession>A0A0R3D8L4</accession>
<dbReference type="OrthoDB" id="263920at2"/>
<feature type="signal peptide" evidence="1">
    <location>
        <begin position="1"/>
        <end position="25"/>
    </location>
</feature>
<evidence type="ECO:0000256" key="1">
    <source>
        <dbReference type="SAM" id="SignalP"/>
    </source>
</evidence>
<evidence type="ECO:0000313" key="2">
    <source>
        <dbReference type="EMBL" id="KRQ06393.1"/>
    </source>
</evidence>
<dbReference type="Pfam" id="PF03928">
    <property type="entry name" value="HbpS-like"/>
    <property type="match status" value="1"/>
</dbReference>
<dbReference type="Gene3D" id="3.30.450.150">
    <property type="entry name" value="Haem-degrading domain"/>
    <property type="match status" value="1"/>
</dbReference>
<dbReference type="RefSeq" id="WP_057752716.1">
    <property type="nucleotide sequence ID" value="NZ_LJYG01000101.1"/>
</dbReference>
<organism evidence="2 3">
    <name type="scientific">Bradyrhizobium manausense</name>
    <dbReference type="NCBI Taxonomy" id="989370"/>
    <lineage>
        <taxon>Bacteria</taxon>
        <taxon>Pseudomonadati</taxon>
        <taxon>Pseudomonadota</taxon>
        <taxon>Alphaproteobacteria</taxon>
        <taxon>Hyphomicrobiales</taxon>
        <taxon>Nitrobacteraceae</taxon>
        <taxon>Bradyrhizobium</taxon>
    </lineage>
</organism>
<evidence type="ECO:0000313" key="3">
    <source>
        <dbReference type="Proteomes" id="UP000051936"/>
    </source>
</evidence>
<sequence>MARPRALPVAALIAACFTLPTGSIAQDQPRPATSCPVDHDQLADILKKSVKPGGGPSNGGLDNNEWAAVVNRQGIVCAIAYSGSKVDDQWLGSRAIAAEKANTANAFSLKDKAMATANLYAGAQPGGFLFGAALSSPPSADAIYAGTPDDFGTNHDPMVGKAVGGVIVFGGGLALYDDKGIAGALGVSGDSSCADHNVAWRIRHLLSLDRVPAGVSPNMKDAIIYDIGPDGKSPSGFGHPKCNGKEDQIAVDLGAGVSGNVVR</sequence>
<evidence type="ECO:0008006" key="4">
    <source>
        <dbReference type="Google" id="ProtNLM"/>
    </source>
</evidence>
<feature type="chain" id="PRO_5006435240" description="Heme-binding protein" evidence="1">
    <location>
        <begin position="26"/>
        <end position="263"/>
    </location>
</feature>